<dbReference type="InterPro" id="IPR011048">
    <property type="entry name" value="Haem_d1_sf"/>
</dbReference>
<dbReference type="EMBL" id="JBHSPH010000004">
    <property type="protein sequence ID" value="MFC5863298.1"/>
    <property type="molecule type" value="Genomic_DNA"/>
</dbReference>
<dbReference type="RefSeq" id="WP_263341448.1">
    <property type="nucleotide sequence ID" value="NZ_JAGSYH010000007.1"/>
</dbReference>
<dbReference type="PANTHER" id="PTHR47197">
    <property type="entry name" value="PROTEIN NIRF"/>
    <property type="match status" value="1"/>
</dbReference>
<gene>
    <name evidence="2" type="ORF">ACFPT7_13420</name>
</gene>
<evidence type="ECO:0000313" key="3">
    <source>
        <dbReference type="Proteomes" id="UP001596091"/>
    </source>
</evidence>
<dbReference type="SUPFAM" id="SSF51004">
    <property type="entry name" value="C-terminal (heme d1) domain of cytochrome cd1-nitrite reductase"/>
    <property type="match status" value="1"/>
</dbReference>
<dbReference type="InterPro" id="IPR051200">
    <property type="entry name" value="Host-pathogen_enzymatic-act"/>
</dbReference>
<keyword evidence="1" id="KW-0732">Signal</keyword>
<dbReference type="Gene3D" id="2.130.10.10">
    <property type="entry name" value="YVTN repeat-like/Quinoprotein amine dehydrogenase"/>
    <property type="match status" value="2"/>
</dbReference>
<proteinExistence type="predicted"/>
<feature type="signal peptide" evidence="1">
    <location>
        <begin position="1"/>
        <end position="19"/>
    </location>
</feature>
<dbReference type="PANTHER" id="PTHR47197:SF3">
    <property type="entry name" value="DIHYDRO-HEME D1 DEHYDROGENASE"/>
    <property type="match status" value="1"/>
</dbReference>
<accession>A0ABW1EGS8</accession>
<evidence type="ECO:0000256" key="1">
    <source>
        <dbReference type="SAM" id="SignalP"/>
    </source>
</evidence>
<keyword evidence="3" id="KW-1185">Reference proteome</keyword>
<comment type="caution">
    <text evidence="2">The sequence shown here is derived from an EMBL/GenBank/DDBJ whole genome shotgun (WGS) entry which is preliminary data.</text>
</comment>
<dbReference type="Proteomes" id="UP001596091">
    <property type="component" value="Unassembled WGS sequence"/>
</dbReference>
<protein>
    <submittedName>
        <fullName evidence="2">YncE family protein</fullName>
    </submittedName>
</protein>
<organism evidence="2 3">
    <name type="scientific">Acidicapsa dinghuensis</name>
    <dbReference type="NCBI Taxonomy" id="2218256"/>
    <lineage>
        <taxon>Bacteria</taxon>
        <taxon>Pseudomonadati</taxon>
        <taxon>Acidobacteriota</taxon>
        <taxon>Terriglobia</taxon>
        <taxon>Terriglobales</taxon>
        <taxon>Acidobacteriaceae</taxon>
        <taxon>Acidicapsa</taxon>
    </lineage>
</organism>
<sequence length="339" mass="35212">MKLILLVLGISLSSGSAIAQPAPPLVLQQTVKLPGVTGKFDHFAIDLKGNRLFAAATGNHSVEVIDLATGKVEQTISGLGKPHGLVWVASTHTLYVADGTLAELKRYQGSPLELAGSIKLSDDADDMVYNETNHLLFVGHGGSGAAAPPSIAVVDTDSFHLKTDIAVASHPEALEIDPQSQRIFANIADSSEVSILDGAGNTANSKWRLAGASHNVPLAFDAEDQVLYVACRTPAVLLALDAATGKELARVSTGEGADDLFYDSSAHRIYVIAGAGEVDVFQTESKTKLRSLGVVPTATGAKTALFVPSQSLLYVGVPGAGSKSAEIDIYSTSIVQGGN</sequence>
<feature type="chain" id="PRO_5045063385" evidence="1">
    <location>
        <begin position="20"/>
        <end position="339"/>
    </location>
</feature>
<reference evidence="3" key="1">
    <citation type="journal article" date="2019" name="Int. J. Syst. Evol. Microbiol.">
        <title>The Global Catalogue of Microorganisms (GCM) 10K type strain sequencing project: providing services to taxonomists for standard genome sequencing and annotation.</title>
        <authorList>
            <consortium name="The Broad Institute Genomics Platform"/>
            <consortium name="The Broad Institute Genome Sequencing Center for Infectious Disease"/>
            <person name="Wu L."/>
            <person name="Ma J."/>
        </authorList>
    </citation>
    <scope>NUCLEOTIDE SEQUENCE [LARGE SCALE GENOMIC DNA]</scope>
    <source>
        <strain evidence="3">JCM 4087</strain>
    </source>
</reference>
<dbReference type="InterPro" id="IPR015943">
    <property type="entry name" value="WD40/YVTN_repeat-like_dom_sf"/>
</dbReference>
<evidence type="ECO:0000313" key="2">
    <source>
        <dbReference type="EMBL" id="MFC5863298.1"/>
    </source>
</evidence>
<name>A0ABW1EGS8_9BACT</name>